<proteinExistence type="predicted"/>
<keyword evidence="2" id="KW-1185">Reference proteome</keyword>
<evidence type="ECO:0000313" key="1">
    <source>
        <dbReference type="EMBL" id="UWM55378.1"/>
    </source>
</evidence>
<name>A0A9E7R4T7_9EURY</name>
<dbReference type="EMBL" id="CP104003">
    <property type="protein sequence ID" value="UWM55378.1"/>
    <property type="molecule type" value="Genomic_DNA"/>
</dbReference>
<organism evidence="1 2">
    <name type="scientific">Salinirubellus salinus</name>
    <dbReference type="NCBI Taxonomy" id="1364945"/>
    <lineage>
        <taxon>Archaea</taxon>
        <taxon>Methanobacteriati</taxon>
        <taxon>Methanobacteriota</taxon>
        <taxon>Stenosarchaea group</taxon>
        <taxon>Halobacteria</taxon>
        <taxon>Halobacteriales</taxon>
        <taxon>Natronomonadaceae</taxon>
        <taxon>Salinirubellus</taxon>
    </lineage>
</organism>
<evidence type="ECO:0000313" key="2">
    <source>
        <dbReference type="Proteomes" id="UP001057580"/>
    </source>
</evidence>
<dbReference type="RefSeq" id="WP_260594478.1">
    <property type="nucleotide sequence ID" value="NZ_CP104003.1"/>
</dbReference>
<accession>A0A9E7R4T7</accession>
<sequence length="208" mass="22498">MKRRALLSACAATSASVGLAGCNSATSYLFGCRGVELALALTPITEDEALQLGVVRAQQFADVVEDALDGPVRADDDLAERLGTRTVVWSQETADHYRVHYEEDGPETEYTAERLVGADAARVAASADLDAAADTETARDLVARATDEEVEWCTRDERADAYEPVVEAVARQSGSGRQVYYLNDDTVTAPARLDGRYYRAALWADTAE</sequence>
<gene>
    <name evidence="1" type="ORF">N0B31_03620</name>
</gene>
<protein>
    <submittedName>
        <fullName evidence="1">Uncharacterized protein</fullName>
    </submittedName>
</protein>
<dbReference type="Proteomes" id="UP001057580">
    <property type="component" value="Chromosome"/>
</dbReference>
<dbReference type="KEGG" id="ssai:N0B31_03620"/>
<dbReference type="AlphaFoldDB" id="A0A9E7R4T7"/>
<dbReference type="PROSITE" id="PS51257">
    <property type="entry name" value="PROKAR_LIPOPROTEIN"/>
    <property type="match status" value="1"/>
</dbReference>
<reference evidence="1" key="1">
    <citation type="submission" date="2022-09" db="EMBL/GenBank/DDBJ databases">
        <title>Diverse halophilic archaea isolated from saline environments.</title>
        <authorList>
            <person name="Cui H.-L."/>
        </authorList>
    </citation>
    <scope>NUCLEOTIDE SEQUENCE</scope>
    <source>
        <strain evidence="1">ZS-35-S2</strain>
    </source>
</reference>
<dbReference type="GeneID" id="74941480"/>